<proteinExistence type="predicted"/>
<dbReference type="Proteomes" id="UP001415857">
    <property type="component" value="Unassembled WGS sequence"/>
</dbReference>
<comment type="caution">
    <text evidence="1">The sequence shown here is derived from an EMBL/GenBank/DDBJ whole genome shotgun (WGS) entry which is preliminary data.</text>
</comment>
<protein>
    <submittedName>
        <fullName evidence="1">Uncharacterized protein</fullName>
    </submittedName>
</protein>
<sequence length="121" mass="13417">MGQPQHQRRNELPQTAVSEKAVLNASVGAAFNVNSIQPLQMQQAGLYPDQVSSTTPMQVEMKQLTSENFQLNNTVASLYVDPQPAPHTFSINMVGTSWIPLPSKCVKEHDPAEFVLDRIKK</sequence>
<evidence type="ECO:0000313" key="1">
    <source>
        <dbReference type="EMBL" id="KAK9293000.1"/>
    </source>
</evidence>
<keyword evidence="2" id="KW-1185">Reference proteome</keyword>
<accession>A0AAP0SDV4</accession>
<organism evidence="1 2">
    <name type="scientific">Liquidambar formosana</name>
    <name type="common">Formosan gum</name>
    <dbReference type="NCBI Taxonomy" id="63359"/>
    <lineage>
        <taxon>Eukaryota</taxon>
        <taxon>Viridiplantae</taxon>
        <taxon>Streptophyta</taxon>
        <taxon>Embryophyta</taxon>
        <taxon>Tracheophyta</taxon>
        <taxon>Spermatophyta</taxon>
        <taxon>Magnoliopsida</taxon>
        <taxon>eudicotyledons</taxon>
        <taxon>Gunneridae</taxon>
        <taxon>Pentapetalae</taxon>
        <taxon>Saxifragales</taxon>
        <taxon>Altingiaceae</taxon>
        <taxon>Liquidambar</taxon>
    </lineage>
</organism>
<name>A0AAP0SDV4_LIQFO</name>
<evidence type="ECO:0000313" key="2">
    <source>
        <dbReference type="Proteomes" id="UP001415857"/>
    </source>
</evidence>
<dbReference type="AlphaFoldDB" id="A0AAP0SDV4"/>
<reference evidence="1 2" key="1">
    <citation type="journal article" date="2024" name="Plant J.">
        <title>Genome sequences and population genomics reveal climatic adaptation and genomic divergence between two closely related sweetgum species.</title>
        <authorList>
            <person name="Xu W.Q."/>
            <person name="Ren C.Q."/>
            <person name="Zhang X.Y."/>
            <person name="Comes H.P."/>
            <person name="Liu X.H."/>
            <person name="Li Y.G."/>
            <person name="Kettle C.J."/>
            <person name="Jalonen R."/>
            <person name="Gaisberger H."/>
            <person name="Ma Y.Z."/>
            <person name="Qiu Y.X."/>
        </authorList>
    </citation>
    <scope>NUCLEOTIDE SEQUENCE [LARGE SCALE GENOMIC DNA]</scope>
    <source>
        <strain evidence="1">Hangzhou</strain>
    </source>
</reference>
<gene>
    <name evidence="1" type="ORF">L1049_020984</name>
</gene>
<dbReference type="EMBL" id="JBBPBK010000001">
    <property type="protein sequence ID" value="KAK9293000.1"/>
    <property type="molecule type" value="Genomic_DNA"/>
</dbReference>